<dbReference type="RefSeq" id="WP_148813480.1">
    <property type="nucleotide sequence ID" value="NZ_CP043046.1"/>
</dbReference>
<dbReference type="EMBL" id="CP043046">
    <property type="protein sequence ID" value="QEI05326.1"/>
    <property type="molecule type" value="Genomic_DNA"/>
</dbReference>
<evidence type="ECO:0000313" key="4">
    <source>
        <dbReference type="EMBL" id="QEI05326.1"/>
    </source>
</evidence>
<dbReference type="Proteomes" id="UP000325161">
    <property type="component" value="Chromosome"/>
</dbReference>
<dbReference type="Gene3D" id="3.40.50.150">
    <property type="entry name" value="Vaccinia Virus protein VP39"/>
    <property type="match status" value="1"/>
</dbReference>
<evidence type="ECO:0000256" key="2">
    <source>
        <dbReference type="ARBA" id="ARBA00022679"/>
    </source>
</evidence>
<sequence length="339" mass="38014">MSSLLFSDLASRASVDGADAPRELFSKPASRLGDERSALRNGLLAAEASIDPKYFYDAQGCVLFSAICELAEYYPTRLERHIFDTYREDIQACLPSNLQWIDLGCGDCLKSQRWLSTLPAQRYVGIDIAEEWLQQSVDVLRNRFPAIDCMAVTADFTRDLSLQEALGDVDDLPPVFFYPGSSIGNFARPRAISLLASIRRHLGEHGRLLISVDLRKDPQVMEAAYDDAIGVTAAFNKNILRAANRELGSDFHPEHFEHRAIFDDAASRIEMQLIARHKHDVDLGEGARRQFQAGEIIVTEHSYKYTPEHFGDLLAGAGLSVDRMWTDERGWFGVFLARA</sequence>
<protein>
    <submittedName>
        <fullName evidence="4">L-histidine N(Alpha)-methyltransferase</fullName>
        <ecNumber evidence="4">2.1.1.44</ecNumber>
    </submittedName>
</protein>
<organism evidence="4 5">
    <name type="scientific">Pigmentiphaga aceris</name>
    <dbReference type="NCBI Taxonomy" id="1940612"/>
    <lineage>
        <taxon>Bacteria</taxon>
        <taxon>Pseudomonadati</taxon>
        <taxon>Pseudomonadota</taxon>
        <taxon>Betaproteobacteria</taxon>
        <taxon>Burkholderiales</taxon>
        <taxon>Alcaligenaceae</taxon>
        <taxon>Pigmentiphaga</taxon>
    </lineage>
</organism>
<dbReference type="SUPFAM" id="SSF53335">
    <property type="entry name" value="S-adenosyl-L-methionine-dependent methyltransferases"/>
    <property type="match status" value="1"/>
</dbReference>
<dbReference type="NCBIfam" id="TIGR03438">
    <property type="entry name" value="egtD_ergothio"/>
    <property type="match status" value="1"/>
</dbReference>
<dbReference type="AlphaFoldDB" id="A0A5C0AUC8"/>
<dbReference type="PANTHER" id="PTHR43397">
    <property type="entry name" value="ERGOTHIONEINE BIOSYNTHESIS PROTEIN 1"/>
    <property type="match status" value="1"/>
</dbReference>
<proteinExistence type="predicted"/>
<dbReference type="PANTHER" id="PTHR43397:SF1">
    <property type="entry name" value="ERGOTHIONEINE BIOSYNTHESIS PROTEIN 1"/>
    <property type="match status" value="1"/>
</dbReference>
<keyword evidence="5" id="KW-1185">Reference proteome</keyword>
<accession>A0A5C0AUC8</accession>
<dbReference type="InterPro" id="IPR019257">
    <property type="entry name" value="MeTrfase_dom"/>
</dbReference>
<dbReference type="InterPro" id="IPR017804">
    <property type="entry name" value="MeTrfase_EgtD-like"/>
</dbReference>
<name>A0A5C0AUC8_9BURK</name>
<dbReference type="InterPro" id="IPR035094">
    <property type="entry name" value="EgtD"/>
</dbReference>
<dbReference type="PIRSF" id="PIRSF018005">
    <property type="entry name" value="UCP018005"/>
    <property type="match status" value="1"/>
</dbReference>
<evidence type="ECO:0000256" key="1">
    <source>
        <dbReference type="ARBA" id="ARBA00022603"/>
    </source>
</evidence>
<dbReference type="GO" id="GO:0052706">
    <property type="term" value="F:L-histidine N(alpha)-methyltransferase activity"/>
    <property type="evidence" value="ECO:0007669"/>
    <property type="project" value="UniProtKB-EC"/>
</dbReference>
<reference evidence="4 5" key="1">
    <citation type="submission" date="2019-08" db="EMBL/GenBank/DDBJ databases">
        <title>Amphibian skin-associated Pigmentiphaga: genome sequence and occurrence across geography and hosts.</title>
        <authorList>
            <person name="Bletz M.C."/>
            <person name="Bunk B."/>
            <person name="Sproeer C."/>
            <person name="Biwer P."/>
            <person name="Reiter S."/>
            <person name="Rabemananjara F.C.E."/>
            <person name="Schulz S."/>
            <person name="Overmann J."/>
            <person name="Vences M."/>
        </authorList>
    </citation>
    <scope>NUCLEOTIDE SEQUENCE [LARGE SCALE GENOMIC DNA]</scope>
    <source>
        <strain evidence="4 5">Mada1488</strain>
    </source>
</reference>
<feature type="domain" description="Histidine-specific methyltransferase SAM-dependent" evidence="3">
    <location>
        <begin position="37"/>
        <end position="338"/>
    </location>
</feature>
<dbReference type="OrthoDB" id="5289726at2"/>
<keyword evidence="1 4" id="KW-0489">Methyltransferase</keyword>
<dbReference type="InterPro" id="IPR051128">
    <property type="entry name" value="EgtD_Methyltrsf_superfamily"/>
</dbReference>
<dbReference type="EC" id="2.1.1.44" evidence="4"/>
<evidence type="ECO:0000259" key="3">
    <source>
        <dbReference type="Pfam" id="PF10017"/>
    </source>
</evidence>
<dbReference type="InterPro" id="IPR029063">
    <property type="entry name" value="SAM-dependent_MTases_sf"/>
</dbReference>
<gene>
    <name evidence="4" type="primary">egtD</name>
    <name evidence="4" type="ORF">FXN63_05325</name>
</gene>
<dbReference type="KEGG" id="pacr:FXN63_05325"/>
<dbReference type="GO" id="GO:0032259">
    <property type="term" value="P:methylation"/>
    <property type="evidence" value="ECO:0007669"/>
    <property type="project" value="UniProtKB-KW"/>
</dbReference>
<dbReference type="Pfam" id="PF10017">
    <property type="entry name" value="Methyltransf_33"/>
    <property type="match status" value="1"/>
</dbReference>
<keyword evidence="2 4" id="KW-0808">Transferase</keyword>
<evidence type="ECO:0000313" key="5">
    <source>
        <dbReference type="Proteomes" id="UP000325161"/>
    </source>
</evidence>